<dbReference type="Pfam" id="PF16810">
    <property type="entry name" value="RXLR"/>
    <property type="match status" value="1"/>
</dbReference>
<comment type="similarity">
    <text evidence="2 5">Belongs to the RxLR effector family.</text>
</comment>
<feature type="chain" id="PRO_5045004689" description="RxLR effector protein" evidence="5">
    <location>
        <begin position="27"/>
        <end position="132"/>
    </location>
</feature>
<comment type="domain">
    <text evidence="5">The RxLR-dEER motif acts to carry the protein into the host cell cytoplasm through binding to cell surface phosphatidylinositol-3-phosphate.</text>
</comment>
<feature type="non-terminal residue" evidence="6">
    <location>
        <position position="1"/>
    </location>
</feature>
<sequence length="132" mass="15085">WRSKLSMRLQILFLVAVVIFMTGSNGFPTGAATNQATLSTVTAHDTRSLSQSDSTNKLRGAGDAVENEERGIFTTAKFMLWLKRGVDPEEAYKRLHLPRTYDYAPDHKNWKKMQKFYEMWLNKMAAKKPPTT</sequence>
<evidence type="ECO:0000313" key="7">
    <source>
        <dbReference type="Proteomes" id="UP000028582"/>
    </source>
</evidence>
<comment type="subcellular location">
    <subcellularLocation>
        <location evidence="1 5">Secreted</location>
    </subcellularLocation>
</comment>
<dbReference type="InterPro" id="IPR031825">
    <property type="entry name" value="RXLR"/>
</dbReference>
<evidence type="ECO:0000256" key="2">
    <source>
        <dbReference type="ARBA" id="ARBA00010400"/>
    </source>
</evidence>
<reference evidence="6 7" key="1">
    <citation type="submission" date="2013-11" db="EMBL/GenBank/DDBJ databases">
        <title>The Genome Sequence of Phytophthora parasitica P1976.</title>
        <authorList>
            <consortium name="The Broad Institute Genomics Platform"/>
            <person name="Russ C."/>
            <person name="Tyler B."/>
            <person name="Panabieres F."/>
            <person name="Shan W."/>
            <person name="Tripathy S."/>
            <person name="Grunwald N."/>
            <person name="Machado M."/>
            <person name="Johnson C.S."/>
            <person name="Walker B."/>
            <person name="Young S."/>
            <person name="Zeng Q."/>
            <person name="Gargeya S."/>
            <person name="Fitzgerald M."/>
            <person name="Haas B."/>
            <person name="Abouelleil A."/>
            <person name="Allen A.W."/>
            <person name="Alvarado L."/>
            <person name="Arachchi H.M."/>
            <person name="Berlin A.M."/>
            <person name="Chapman S.B."/>
            <person name="Gainer-Dewar J."/>
            <person name="Goldberg J."/>
            <person name="Griggs A."/>
            <person name="Gujja S."/>
            <person name="Hansen M."/>
            <person name="Howarth C."/>
            <person name="Imamovic A."/>
            <person name="Ireland A."/>
            <person name="Larimer J."/>
            <person name="McCowan C."/>
            <person name="Murphy C."/>
            <person name="Pearson M."/>
            <person name="Poon T.W."/>
            <person name="Priest M."/>
            <person name="Roberts A."/>
            <person name="Saif S."/>
            <person name="Shea T."/>
            <person name="Sisk P."/>
            <person name="Sykes S."/>
            <person name="Wortman J."/>
            <person name="Nusbaum C."/>
            <person name="Birren B."/>
        </authorList>
    </citation>
    <scope>NUCLEOTIDE SEQUENCE [LARGE SCALE GENOMIC DNA]</scope>
    <source>
        <strain evidence="6 7">P1976</strain>
    </source>
</reference>
<dbReference type="EMBL" id="ANJA01004063">
    <property type="protein sequence ID" value="ETO59678.1"/>
    <property type="molecule type" value="Genomic_DNA"/>
</dbReference>
<keyword evidence="4 5" id="KW-0732">Signal</keyword>
<gene>
    <name evidence="6" type="ORF">F444_22000</name>
</gene>
<evidence type="ECO:0000256" key="4">
    <source>
        <dbReference type="ARBA" id="ARBA00022729"/>
    </source>
</evidence>
<evidence type="ECO:0000256" key="5">
    <source>
        <dbReference type="RuleBase" id="RU367124"/>
    </source>
</evidence>
<evidence type="ECO:0000256" key="3">
    <source>
        <dbReference type="ARBA" id="ARBA00022525"/>
    </source>
</evidence>
<comment type="caution">
    <text evidence="6">The sequence shown here is derived from an EMBL/GenBank/DDBJ whole genome shotgun (WGS) entry which is preliminary data.</text>
</comment>
<dbReference type="Proteomes" id="UP000028582">
    <property type="component" value="Unassembled WGS sequence"/>
</dbReference>
<comment type="function">
    <text evidence="5">Effector that suppresses plant defense responses during pathogen infection.</text>
</comment>
<proteinExistence type="inferred from homology"/>
<name>A0A080YZ67_PHYNI</name>
<dbReference type="AlphaFoldDB" id="A0A080YZ67"/>
<protein>
    <recommendedName>
        <fullName evidence="5">RxLR effector protein</fullName>
    </recommendedName>
</protein>
<evidence type="ECO:0000313" key="6">
    <source>
        <dbReference type="EMBL" id="ETO59678.1"/>
    </source>
</evidence>
<feature type="signal peptide" evidence="5">
    <location>
        <begin position="1"/>
        <end position="26"/>
    </location>
</feature>
<keyword evidence="3 5" id="KW-0964">Secreted</keyword>
<evidence type="ECO:0000256" key="1">
    <source>
        <dbReference type="ARBA" id="ARBA00004613"/>
    </source>
</evidence>
<organism evidence="6 7">
    <name type="scientific">Phytophthora nicotianae P1976</name>
    <dbReference type="NCBI Taxonomy" id="1317066"/>
    <lineage>
        <taxon>Eukaryota</taxon>
        <taxon>Sar</taxon>
        <taxon>Stramenopiles</taxon>
        <taxon>Oomycota</taxon>
        <taxon>Peronosporomycetes</taxon>
        <taxon>Peronosporales</taxon>
        <taxon>Peronosporaceae</taxon>
        <taxon>Phytophthora</taxon>
    </lineage>
</organism>
<accession>A0A080YZ67</accession>